<feature type="region of interest" description="Disordered" evidence="1">
    <location>
        <begin position="1"/>
        <end position="42"/>
    </location>
</feature>
<accession>A0AA38G2P0</accession>
<dbReference type="Proteomes" id="UP000824469">
    <property type="component" value="Unassembled WGS sequence"/>
</dbReference>
<proteinExistence type="predicted"/>
<protein>
    <submittedName>
        <fullName evidence="2">Uncharacterized protein</fullName>
    </submittedName>
</protein>
<evidence type="ECO:0000256" key="1">
    <source>
        <dbReference type="SAM" id="MobiDB-lite"/>
    </source>
</evidence>
<dbReference type="EMBL" id="JAHRHJ020000005">
    <property type="protein sequence ID" value="KAH9315042.1"/>
    <property type="molecule type" value="Genomic_DNA"/>
</dbReference>
<dbReference type="AlphaFoldDB" id="A0AA38G2P0"/>
<name>A0AA38G2P0_TAXCH</name>
<feature type="compositionally biased region" description="Basic and acidic residues" evidence="1">
    <location>
        <begin position="1"/>
        <end position="26"/>
    </location>
</feature>
<feature type="non-terminal residue" evidence="2">
    <location>
        <position position="224"/>
    </location>
</feature>
<sequence>MEKHDEGQKEKDPESTNGEESKREMEVDPAMNIKTPNPVKLNLEVDEENEKVFIHLITSTEEEMEKITPFTHQERTTKNSSLELHKMRQGKTKGVIESIARDLNQDKEFSYMEELTPKIANQLDVNKGKEEGEITPTIMKILSEYDKDGFITVRSKKRRQKSLEEILESLFSDKKKQIGSWEASTSRITRATSRRAANIGVTYRKGRLSKRELREKETEKEIVD</sequence>
<comment type="caution">
    <text evidence="2">The sequence shown here is derived from an EMBL/GenBank/DDBJ whole genome shotgun (WGS) entry which is preliminary data.</text>
</comment>
<evidence type="ECO:0000313" key="2">
    <source>
        <dbReference type="EMBL" id="KAH9315042.1"/>
    </source>
</evidence>
<reference evidence="2 3" key="1">
    <citation type="journal article" date="2021" name="Nat. Plants">
        <title>The Taxus genome provides insights into paclitaxel biosynthesis.</title>
        <authorList>
            <person name="Xiong X."/>
            <person name="Gou J."/>
            <person name="Liao Q."/>
            <person name="Li Y."/>
            <person name="Zhou Q."/>
            <person name="Bi G."/>
            <person name="Li C."/>
            <person name="Du R."/>
            <person name="Wang X."/>
            <person name="Sun T."/>
            <person name="Guo L."/>
            <person name="Liang H."/>
            <person name="Lu P."/>
            <person name="Wu Y."/>
            <person name="Zhang Z."/>
            <person name="Ro D.K."/>
            <person name="Shang Y."/>
            <person name="Huang S."/>
            <person name="Yan J."/>
        </authorList>
    </citation>
    <scope>NUCLEOTIDE SEQUENCE [LARGE SCALE GENOMIC DNA]</scope>
    <source>
        <strain evidence="2">Ta-2019</strain>
    </source>
</reference>
<gene>
    <name evidence="2" type="ORF">KI387_023669</name>
</gene>
<evidence type="ECO:0000313" key="3">
    <source>
        <dbReference type="Proteomes" id="UP000824469"/>
    </source>
</evidence>
<keyword evidence="3" id="KW-1185">Reference proteome</keyword>
<organism evidence="2 3">
    <name type="scientific">Taxus chinensis</name>
    <name type="common">Chinese yew</name>
    <name type="synonym">Taxus wallichiana var. chinensis</name>
    <dbReference type="NCBI Taxonomy" id="29808"/>
    <lineage>
        <taxon>Eukaryota</taxon>
        <taxon>Viridiplantae</taxon>
        <taxon>Streptophyta</taxon>
        <taxon>Embryophyta</taxon>
        <taxon>Tracheophyta</taxon>
        <taxon>Spermatophyta</taxon>
        <taxon>Pinopsida</taxon>
        <taxon>Pinidae</taxon>
        <taxon>Conifers II</taxon>
        <taxon>Cupressales</taxon>
        <taxon>Taxaceae</taxon>
        <taxon>Taxus</taxon>
    </lineage>
</organism>